<evidence type="ECO:0000313" key="3">
    <source>
        <dbReference type="Proteomes" id="UP001321700"/>
    </source>
</evidence>
<evidence type="ECO:0000313" key="2">
    <source>
        <dbReference type="EMBL" id="MDT7517187.1"/>
    </source>
</evidence>
<dbReference type="InterPro" id="IPR008972">
    <property type="entry name" value="Cupredoxin"/>
</dbReference>
<dbReference type="CDD" id="cd04221">
    <property type="entry name" value="MauL"/>
    <property type="match status" value="1"/>
</dbReference>
<accession>A0ABU3KIS9</accession>
<protein>
    <submittedName>
        <fullName evidence="2">Methylamine utilization protein</fullName>
    </submittedName>
</protein>
<reference evidence="2 3" key="1">
    <citation type="submission" date="2023-08" db="EMBL/GenBank/DDBJ databases">
        <title>Rhodoferax potami sp. nov. and Rhodoferax mekongensis sp. nov., isolated from the Mekong River in Thailand.</title>
        <authorList>
            <person name="Kitikhun S."/>
            <person name="Charoenyingcharoen P."/>
            <person name="Siriarchawattana P."/>
            <person name="Likhitrattanapisal S."/>
            <person name="Nilsakha T."/>
            <person name="Chanpet A."/>
            <person name="Rattanawaree P."/>
            <person name="Ingsriswang S."/>
        </authorList>
    </citation>
    <scope>NUCLEOTIDE SEQUENCE [LARGE SCALE GENOMIC DNA]</scope>
    <source>
        <strain evidence="2 3">TBRC 17660</strain>
    </source>
</reference>
<keyword evidence="3" id="KW-1185">Reference proteome</keyword>
<dbReference type="InterPro" id="IPR034242">
    <property type="entry name" value="MauL"/>
</dbReference>
<gene>
    <name evidence="2" type="ORF">RAE19_00235</name>
</gene>
<evidence type="ECO:0000256" key="1">
    <source>
        <dbReference type="ARBA" id="ARBA00004418"/>
    </source>
</evidence>
<proteinExistence type="predicted"/>
<sequence>MESAMRWISRPLRLLSFVTLYAAGIAFANTQVSVTDKDGKPLANAVVFLESPSAKAAAKPLSGVEIIQIAKQFSPQIAVVTPNTSVLFPNKDTVRHHVYSFSPTKKFELKLYSGVPAAPVVFDKPGVAVLGCNIHDNMVAWVLIVETPYFGVTDGKGRLTLDAPAGNYQLKAWHSTVVPGSPLTEQPVKISPGNDTLSVKVAGSTA</sequence>
<name>A0ABU3KIS9_9BURK</name>
<comment type="caution">
    <text evidence="2">The sequence shown here is derived from an EMBL/GenBank/DDBJ whole genome shotgun (WGS) entry which is preliminary data.</text>
</comment>
<dbReference type="SUPFAM" id="SSF49503">
    <property type="entry name" value="Cupredoxins"/>
    <property type="match status" value="1"/>
</dbReference>
<dbReference type="Proteomes" id="UP001321700">
    <property type="component" value="Unassembled WGS sequence"/>
</dbReference>
<comment type="subcellular location">
    <subcellularLocation>
        <location evidence="1">Periplasm</location>
    </subcellularLocation>
</comment>
<dbReference type="RefSeq" id="WP_313873038.1">
    <property type="nucleotide sequence ID" value="NZ_JAVBIK010000001.1"/>
</dbReference>
<dbReference type="SUPFAM" id="SSF49464">
    <property type="entry name" value="Carboxypeptidase regulatory domain-like"/>
    <property type="match status" value="1"/>
</dbReference>
<dbReference type="Gene3D" id="2.60.40.420">
    <property type="entry name" value="Cupredoxins - blue copper proteins"/>
    <property type="match status" value="1"/>
</dbReference>
<dbReference type="EMBL" id="JAVBIK010000001">
    <property type="protein sequence ID" value="MDT7517187.1"/>
    <property type="molecule type" value="Genomic_DNA"/>
</dbReference>
<dbReference type="InterPro" id="IPR008969">
    <property type="entry name" value="CarboxyPept-like_regulatory"/>
</dbReference>
<organism evidence="2 3">
    <name type="scientific">Rhodoferax potami</name>
    <dbReference type="NCBI Taxonomy" id="3068338"/>
    <lineage>
        <taxon>Bacteria</taxon>
        <taxon>Pseudomonadati</taxon>
        <taxon>Pseudomonadota</taxon>
        <taxon>Betaproteobacteria</taxon>
        <taxon>Burkholderiales</taxon>
        <taxon>Comamonadaceae</taxon>
        <taxon>Rhodoferax</taxon>
    </lineage>
</organism>